<organism evidence="7 8">
    <name type="scientific">Peltaster fructicola</name>
    <dbReference type="NCBI Taxonomy" id="286661"/>
    <lineage>
        <taxon>Eukaryota</taxon>
        <taxon>Fungi</taxon>
        <taxon>Dikarya</taxon>
        <taxon>Ascomycota</taxon>
        <taxon>Pezizomycotina</taxon>
        <taxon>Dothideomycetes</taxon>
        <taxon>Dothideomycetes incertae sedis</taxon>
        <taxon>Peltaster</taxon>
    </lineage>
</organism>
<comment type="subcellular location">
    <subcellularLocation>
        <location evidence="1">Membrane</location>
        <topology evidence="1">Multi-pass membrane protein</topology>
    </subcellularLocation>
</comment>
<dbReference type="PANTHER" id="PTHR11266">
    <property type="entry name" value="PEROXISOMAL MEMBRANE PROTEIN 2, PXMP2 MPV17"/>
    <property type="match status" value="1"/>
</dbReference>
<dbReference type="Proteomes" id="UP000503462">
    <property type="component" value="Chromosome 2"/>
</dbReference>
<keyword evidence="4" id="KW-1133">Transmembrane helix</keyword>
<dbReference type="GO" id="GO:0005739">
    <property type="term" value="C:mitochondrion"/>
    <property type="evidence" value="ECO:0007669"/>
    <property type="project" value="TreeGrafter"/>
</dbReference>
<dbReference type="EMBL" id="CP051140">
    <property type="protein sequence ID" value="QIW97581.1"/>
    <property type="molecule type" value="Genomic_DNA"/>
</dbReference>
<keyword evidence="5" id="KW-0472">Membrane</keyword>
<keyword evidence="8" id="KW-1185">Reference proteome</keyword>
<dbReference type="AlphaFoldDB" id="A0A6H0XS40"/>
<evidence type="ECO:0008006" key="9">
    <source>
        <dbReference type="Google" id="ProtNLM"/>
    </source>
</evidence>
<reference evidence="7 8" key="1">
    <citation type="journal article" date="2016" name="Sci. Rep.">
        <title>Peltaster fructicola genome reveals evolution from an invasive phytopathogen to an ectophytic parasite.</title>
        <authorList>
            <person name="Xu C."/>
            <person name="Chen H."/>
            <person name="Gleason M.L."/>
            <person name="Xu J.R."/>
            <person name="Liu H."/>
            <person name="Zhang R."/>
            <person name="Sun G."/>
        </authorList>
    </citation>
    <scope>NUCLEOTIDE SEQUENCE [LARGE SCALE GENOMIC DNA]</scope>
    <source>
        <strain evidence="7 8">LNHT1506</strain>
    </source>
</reference>
<sequence length="243" mass="27227">MRYCLGVTAAFVYTGCLVVLAKSINNEFVRLHLANSDIFTGGESQNSNLKLFGSYIRKPHKHTYTRIDSYYGFSIPLVPTPVGGDTMAQQLVERKGFANHELGRTGRMALYGGAVFGPAATTWFGFLQRRIRIPSSPNLEILARVGADQCIFASANLFVFLSSMAIMEGSDPKQKLESTYWNALQKNWMVWPVVQFTNFKFVPLEHRVLVVNVISLGWNCYLSFLNSQPSGDHEKNPTYPPDS</sequence>
<dbReference type="Pfam" id="PF04117">
    <property type="entry name" value="Mpv17_PMP22"/>
    <property type="match status" value="1"/>
</dbReference>
<evidence type="ECO:0000256" key="6">
    <source>
        <dbReference type="RuleBase" id="RU363053"/>
    </source>
</evidence>
<evidence type="ECO:0000256" key="4">
    <source>
        <dbReference type="ARBA" id="ARBA00022989"/>
    </source>
</evidence>
<gene>
    <name evidence="7" type="ORF">AMS68_003099</name>
</gene>
<dbReference type="OrthoDB" id="430207at2759"/>
<dbReference type="PANTHER" id="PTHR11266:SF17">
    <property type="entry name" value="PROTEIN MPV17"/>
    <property type="match status" value="1"/>
</dbReference>
<comment type="similarity">
    <text evidence="2 6">Belongs to the peroxisomal membrane protein PXMP2/4 family.</text>
</comment>
<evidence type="ECO:0000256" key="1">
    <source>
        <dbReference type="ARBA" id="ARBA00004141"/>
    </source>
</evidence>
<name>A0A6H0XS40_9PEZI</name>
<evidence type="ECO:0000256" key="2">
    <source>
        <dbReference type="ARBA" id="ARBA00006824"/>
    </source>
</evidence>
<evidence type="ECO:0000313" key="7">
    <source>
        <dbReference type="EMBL" id="QIW97581.1"/>
    </source>
</evidence>
<proteinExistence type="inferred from homology"/>
<evidence type="ECO:0000256" key="5">
    <source>
        <dbReference type="ARBA" id="ARBA00023136"/>
    </source>
</evidence>
<keyword evidence="3" id="KW-0812">Transmembrane</keyword>
<accession>A0A6H0XS40</accession>
<protein>
    <recommendedName>
        <fullName evidence="9">Protein sym1</fullName>
    </recommendedName>
</protein>
<dbReference type="InterPro" id="IPR007248">
    <property type="entry name" value="Mpv17_PMP22"/>
</dbReference>
<evidence type="ECO:0000256" key="3">
    <source>
        <dbReference type="ARBA" id="ARBA00022692"/>
    </source>
</evidence>
<dbReference type="GO" id="GO:0016020">
    <property type="term" value="C:membrane"/>
    <property type="evidence" value="ECO:0007669"/>
    <property type="project" value="UniProtKB-SubCell"/>
</dbReference>
<evidence type="ECO:0000313" key="8">
    <source>
        <dbReference type="Proteomes" id="UP000503462"/>
    </source>
</evidence>